<evidence type="ECO:0000256" key="4">
    <source>
        <dbReference type="ARBA" id="ARBA00022729"/>
    </source>
</evidence>
<dbReference type="Pfam" id="PF14707">
    <property type="entry name" value="Sulfatase_C"/>
    <property type="match status" value="1"/>
</dbReference>
<accession>A0A1I3LLE1</accession>
<dbReference type="SUPFAM" id="SSF53649">
    <property type="entry name" value="Alkaline phosphatase-like"/>
    <property type="match status" value="1"/>
</dbReference>
<sequence length="475" mass="53240">MRTIADYVSGFNGPRVGLRTVLLLIMATVQQVTYLSAQESNRNPNIIVIFTDDMGYGDIGAFGHPTIRTPNLDQMAFEGQRWTNFYVAAPVCTPSRAGLLTGRLPIRSGMCSEKRRVLFPDSKGGLPSTEITMAKMLKSAGYNTAAIGKWHLGHLPEYAPNAHGFDYYYGIPYSNDMDKVEKGNYFELLRNPKIDYFHVPLVRNSEELERPANQHTITKRYTEEAVSFIRSHTDKPFFLYLAHSMPHVPLFASESFEGKSIRGRYGDVIEEIDWSVGEVLSALKESGLDRNTLVVFASDNGPWLTFEEDGGSAGLLKGGKGGTFEGGMRVPGIFWWPGKISPGVVMDMGSTLDLFSTFTSIVGKDLPQDRIYDGYDLSSVLFENGKSPRKEIFYYRDTEIYAVRTGNYKVHFVTQNEYGSQDKTLHTPPLVFDLNHDPSEKYNIANEHKDVIAQASALLEKHKATVKPVINQLER</sequence>
<keyword evidence="4" id="KW-0732">Signal</keyword>
<keyword evidence="10" id="KW-1185">Reference proteome</keyword>
<comment type="similarity">
    <text evidence="2">Belongs to the sulfatase family.</text>
</comment>
<dbReference type="PROSITE" id="PS00149">
    <property type="entry name" value="SULFATASE_2"/>
    <property type="match status" value="1"/>
</dbReference>
<dbReference type="InterPro" id="IPR050738">
    <property type="entry name" value="Sulfatase"/>
</dbReference>
<evidence type="ECO:0000313" key="10">
    <source>
        <dbReference type="Proteomes" id="UP000198670"/>
    </source>
</evidence>
<feature type="domain" description="Sulfatase N-terminal" evidence="8">
    <location>
        <begin position="44"/>
        <end position="363"/>
    </location>
</feature>
<evidence type="ECO:0000256" key="5">
    <source>
        <dbReference type="ARBA" id="ARBA00022801"/>
    </source>
</evidence>
<dbReference type="FunFam" id="3.40.720.10:FF:000023">
    <property type="entry name" value="Arylsulfatase A"/>
    <property type="match status" value="1"/>
</dbReference>
<dbReference type="PANTHER" id="PTHR42693">
    <property type="entry name" value="ARYLSULFATASE FAMILY MEMBER"/>
    <property type="match status" value="1"/>
</dbReference>
<evidence type="ECO:0000259" key="8">
    <source>
        <dbReference type="Pfam" id="PF00884"/>
    </source>
</evidence>
<evidence type="ECO:0000256" key="6">
    <source>
        <dbReference type="ARBA" id="ARBA00022837"/>
    </source>
</evidence>
<gene>
    <name evidence="9" type="ORF">SAMN05444682_10671</name>
</gene>
<reference evidence="9 10" key="1">
    <citation type="submission" date="2016-10" db="EMBL/GenBank/DDBJ databases">
        <authorList>
            <person name="de Groot N.N."/>
        </authorList>
    </citation>
    <scope>NUCLEOTIDE SEQUENCE [LARGE SCALE GENOMIC DNA]</scope>
    <source>
        <strain evidence="9 10">RK1</strain>
    </source>
</reference>
<dbReference type="GO" id="GO:0046872">
    <property type="term" value="F:metal ion binding"/>
    <property type="evidence" value="ECO:0007669"/>
    <property type="project" value="UniProtKB-KW"/>
</dbReference>
<organism evidence="9 10">
    <name type="scientific">Parapedobacter indicus</name>
    <dbReference type="NCBI Taxonomy" id="1477437"/>
    <lineage>
        <taxon>Bacteria</taxon>
        <taxon>Pseudomonadati</taxon>
        <taxon>Bacteroidota</taxon>
        <taxon>Sphingobacteriia</taxon>
        <taxon>Sphingobacteriales</taxon>
        <taxon>Sphingobacteriaceae</taxon>
        <taxon>Parapedobacter</taxon>
    </lineage>
</organism>
<evidence type="ECO:0000256" key="2">
    <source>
        <dbReference type="ARBA" id="ARBA00008779"/>
    </source>
</evidence>
<dbReference type="InterPro" id="IPR024607">
    <property type="entry name" value="Sulfatase_CS"/>
</dbReference>
<keyword evidence="3" id="KW-0479">Metal-binding</keyword>
<dbReference type="PANTHER" id="PTHR42693:SF11">
    <property type="entry name" value="ARYLSULFATASE A"/>
    <property type="match status" value="1"/>
</dbReference>
<evidence type="ECO:0000256" key="1">
    <source>
        <dbReference type="ARBA" id="ARBA00001913"/>
    </source>
</evidence>
<keyword evidence="7" id="KW-0325">Glycoprotein</keyword>
<evidence type="ECO:0000256" key="7">
    <source>
        <dbReference type="ARBA" id="ARBA00023180"/>
    </source>
</evidence>
<dbReference type="Pfam" id="PF00884">
    <property type="entry name" value="Sulfatase"/>
    <property type="match status" value="1"/>
</dbReference>
<protein>
    <submittedName>
        <fullName evidence="9">Arylsulfatase A</fullName>
    </submittedName>
</protein>
<proteinExistence type="inferred from homology"/>
<dbReference type="EMBL" id="FOQO01000006">
    <property type="protein sequence ID" value="SFI85523.1"/>
    <property type="molecule type" value="Genomic_DNA"/>
</dbReference>
<dbReference type="PROSITE" id="PS00523">
    <property type="entry name" value="SULFATASE_1"/>
    <property type="match status" value="1"/>
</dbReference>
<dbReference type="InterPro" id="IPR017850">
    <property type="entry name" value="Alkaline_phosphatase_core_sf"/>
</dbReference>
<dbReference type="RefSeq" id="WP_218146562.1">
    <property type="nucleotide sequence ID" value="NZ_FOQO01000006.1"/>
</dbReference>
<evidence type="ECO:0000313" key="9">
    <source>
        <dbReference type="EMBL" id="SFI85523.1"/>
    </source>
</evidence>
<dbReference type="Proteomes" id="UP000198670">
    <property type="component" value="Unassembled WGS sequence"/>
</dbReference>
<evidence type="ECO:0000256" key="3">
    <source>
        <dbReference type="ARBA" id="ARBA00022723"/>
    </source>
</evidence>
<keyword evidence="6" id="KW-0106">Calcium</keyword>
<dbReference type="InterPro" id="IPR000917">
    <property type="entry name" value="Sulfatase_N"/>
</dbReference>
<dbReference type="GO" id="GO:0004065">
    <property type="term" value="F:arylsulfatase activity"/>
    <property type="evidence" value="ECO:0007669"/>
    <property type="project" value="TreeGrafter"/>
</dbReference>
<dbReference type="Gene3D" id="3.30.1120.10">
    <property type="match status" value="1"/>
</dbReference>
<dbReference type="CDD" id="cd16026">
    <property type="entry name" value="GALNS_like"/>
    <property type="match status" value="1"/>
</dbReference>
<keyword evidence="5" id="KW-0378">Hydrolase</keyword>
<dbReference type="STRING" id="1477437.SAMN05444682_10671"/>
<comment type="cofactor">
    <cofactor evidence="1">
        <name>Ca(2+)</name>
        <dbReference type="ChEBI" id="CHEBI:29108"/>
    </cofactor>
</comment>
<dbReference type="AlphaFoldDB" id="A0A1I3LLE1"/>
<dbReference type="Gene3D" id="3.40.720.10">
    <property type="entry name" value="Alkaline Phosphatase, subunit A"/>
    <property type="match status" value="1"/>
</dbReference>
<name>A0A1I3LLE1_9SPHI</name>